<keyword evidence="3" id="KW-1185">Reference proteome</keyword>
<protein>
    <submittedName>
        <fullName evidence="2">Uncharacterized protein</fullName>
    </submittedName>
</protein>
<evidence type="ECO:0000313" key="2">
    <source>
        <dbReference type="EMBL" id="OLP95312.1"/>
    </source>
</evidence>
<evidence type="ECO:0000313" key="3">
    <source>
        <dbReference type="Proteomes" id="UP000186817"/>
    </source>
</evidence>
<sequence>MDMMIRRDRMKSVSEATRRVELVVQKLFASKVLATALEIRSKELKKPRGAPSAPSGGWRCRSGDKVRGVAPEGVGGPRETGDDRPRVFGGWPATGLSLPLQPLHCVDWAGLKA</sequence>
<dbReference type="AlphaFoldDB" id="A0A1Q9DJG2"/>
<dbReference type="Proteomes" id="UP000186817">
    <property type="component" value="Unassembled WGS sequence"/>
</dbReference>
<name>A0A1Q9DJG2_SYMMI</name>
<dbReference type="EMBL" id="LSRX01000509">
    <property type="protein sequence ID" value="OLP95312.1"/>
    <property type="molecule type" value="Genomic_DNA"/>
</dbReference>
<organism evidence="2 3">
    <name type="scientific">Symbiodinium microadriaticum</name>
    <name type="common">Dinoflagellate</name>
    <name type="synonym">Zooxanthella microadriatica</name>
    <dbReference type="NCBI Taxonomy" id="2951"/>
    <lineage>
        <taxon>Eukaryota</taxon>
        <taxon>Sar</taxon>
        <taxon>Alveolata</taxon>
        <taxon>Dinophyceae</taxon>
        <taxon>Suessiales</taxon>
        <taxon>Symbiodiniaceae</taxon>
        <taxon>Symbiodinium</taxon>
    </lineage>
</organism>
<gene>
    <name evidence="2" type="ORF">AK812_SmicGene22588</name>
</gene>
<reference evidence="2 3" key="1">
    <citation type="submission" date="2016-02" db="EMBL/GenBank/DDBJ databases">
        <title>Genome analysis of coral dinoflagellate symbionts highlights evolutionary adaptations to a symbiotic lifestyle.</title>
        <authorList>
            <person name="Aranda M."/>
            <person name="Li Y."/>
            <person name="Liew Y.J."/>
            <person name="Baumgarten S."/>
            <person name="Simakov O."/>
            <person name="Wilson M."/>
            <person name="Piel J."/>
            <person name="Ashoor H."/>
            <person name="Bougouffa S."/>
            <person name="Bajic V.B."/>
            <person name="Ryu T."/>
            <person name="Ravasi T."/>
            <person name="Bayer T."/>
            <person name="Micklem G."/>
            <person name="Kim H."/>
            <person name="Bhak J."/>
            <person name="Lajeunesse T.C."/>
            <person name="Voolstra C.R."/>
        </authorList>
    </citation>
    <scope>NUCLEOTIDE SEQUENCE [LARGE SCALE GENOMIC DNA]</scope>
    <source>
        <strain evidence="2 3">CCMP2467</strain>
    </source>
</reference>
<evidence type="ECO:0000256" key="1">
    <source>
        <dbReference type="SAM" id="MobiDB-lite"/>
    </source>
</evidence>
<comment type="caution">
    <text evidence="2">The sequence shown here is derived from an EMBL/GenBank/DDBJ whole genome shotgun (WGS) entry which is preliminary data.</text>
</comment>
<proteinExistence type="predicted"/>
<accession>A0A1Q9DJG2</accession>
<feature type="region of interest" description="Disordered" evidence="1">
    <location>
        <begin position="43"/>
        <end position="88"/>
    </location>
</feature>